<sequence>GSTDRDGVVVNKWVKEGLEGTDNATGANMAGIYMANLAPDTWTLLMDGENERPLKIISTNRRHDDVIHQRITFTKFEKKEGHLSWKGARQLIHDMYAITDDKARPMMLDGDIQDSNDDTFSNFRESLLAGHIPSDACLPTEVKDWMPH</sequence>
<dbReference type="Proteomes" id="UP000591131">
    <property type="component" value="Unassembled WGS sequence"/>
</dbReference>
<comment type="caution">
    <text evidence="1">The sequence shown here is derived from an EMBL/GenBank/DDBJ whole genome shotgun (WGS) entry which is preliminary data.</text>
</comment>
<keyword evidence="2" id="KW-1185">Reference proteome</keyword>
<gene>
    <name evidence="1" type="ORF">FOL47_006153</name>
</gene>
<organism evidence="1 2">
    <name type="scientific">Perkinsus chesapeaki</name>
    <name type="common">Clam parasite</name>
    <name type="synonym">Perkinsus andrewsi</name>
    <dbReference type="NCBI Taxonomy" id="330153"/>
    <lineage>
        <taxon>Eukaryota</taxon>
        <taxon>Sar</taxon>
        <taxon>Alveolata</taxon>
        <taxon>Perkinsozoa</taxon>
        <taxon>Perkinsea</taxon>
        <taxon>Perkinsida</taxon>
        <taxon>Perkinsidae</taxon>
        <taxon>Perkinsus</taxon>
    </lineage>
</organism>
<name>A0A7J6KIS9_PERCH</name>
<feature type="non-terminal residue" evidence="1">
    <location>
        <position position="1"/>
    </location>
</feature>
<evidence type="ECO:0000313" key="2">
    <source>
        <dbReference type="Proteomes" id="UP000591131"/>
    </source>
</evidence>
<proteinExistence type="predicted"/>
<dbReference type="Pfam" id="PF20525">
    <property type="entry name" value="DUF6740"/>
    <property type="match status" value="1"/>
</dbReference>
<feature type="non-terminal residue" evidence="1">
    <location>
        <position position="148"/>
    </location>
</feature>
<dbReference type="OrthoDB" id="10454343at2759"/>
<accession>A0A7J6KIS9</accession>
<evidence type="ECO:0000313" key="1">
    <source>
        <dbReference type="EMBL" id="KAF4646481.1"/>
    </source>
</evidence>
<dbReference type="AlphaFoldDB" id="A0A7J6KIS9"/>
<dbReference type="EMBL" id="JAAPAO010003406">
    <property type="protein sequence ID" value="KAF4646481.1"/>
    <property type="molecule type" value="Genomic_DNA"/>
</dbReference>
<protein>
    <submittedName>
        <fullName evidence="1">Uncharacterized protein</fullName>
    </submittedName>
</protein>
<reference evidence="1 2" key="1">
    <citation type="submission" date="2020-04" db="EMBL/GenBank/DDBJ databases">
        <title>Perkinsus chesapeaki whole genome sequence.</title>
        <authorList>
            <person name="Bogema D.R."/>
        </authorList>
    </citation>
    <scope>NUCLEOTIDE SEQUENCE [LARGE SCALE GENOMIC DNA]</scope>
    <source>
        <strain evidence="1">ATCC PRA-425</strain>
    </source>
</reference>
<dbReference type="InterPro" id="IPR046628">
    <property type="entry name" value="DUF6740"/>
</dbReference>